<dbReference type="InterPro" id="IPR001647">
    <property type="entry name" value="HTH_TetR"/>
</dbReference>
<evidence type="ECO:0000313" key="8">
    <source>
        <dbReference type="Proteomes" id="UP000642673"/>
    </source>
</evidence>
<evidence type="ECO:0000256" key="1">
    <source>
        <dbReference type="ARBA" id="ARBA00023015"/>
    </source>
</evidence>
<feature type="DNA-binding region" description="H-T-H motif" evidence="4">
    <location>
        <begin position="46"/>
        <end position="65"/>
    </location>
</feature>
<dbReference type="InterPro" id="IPR011075">
    <property type="entry name" value="TetR_C"/>
</dbReference>
<dbReference type="EMBL" id="BMVP01000013">
    <property type="protein sequence ID" value="GHB75347.1"/>
    <property type="molecule type" value="Genomic_DNA"/>
</dbReference>
<dbReference type="SUPFAM" id="SSF48498">
    <property type="entry name" value="Tetracyclin repressor-like, C-terminal domain"/>
    <property type="match status" value="1"/>
</dbReference>
<dbReference type="InterPro" id="IPR009057">
    <property type="entry name" value="Homeodomain-like_sf"/>
</dbReference>
<proteinExistence type="predicted"/>
<reference evidence="8" key="1">
    <citation type="journal article" date="2019" name="Int. J. Syst. Evol. Microbiol.">
        <title>The Global Catalogue of Microorganisms (GCM) 10K type strain sequencing project: providing services to taxonomists for standard genome sequencing and annotation.</title>
        <authorList>
            <consortium name="The Broad Institute Genomics Platform"/>
            <consortium name="The Broad Institute Genome Sequencing Center for Infectious Disease"/>
            <person name="Wu L."/>
            <person name="Ma J."/>
        </authorList>
    </citation>
    <scope>NUCLEOTIDE SEQUENCE [LARGE SCALE GENOMIC DNA]</scope>
    <source>
        <strain evidence="8">JCM 4738</strain>
    </source>
</reference>
<evidence type="ECO:0000259" key="6">
    <source>
        <dbReference type="PROSITE" id="PS50977"/>
    </source>
</evidence>
<dbReference type="Gene3D" id="1.10.357.10">
    <property type="entry name" value="Tetracycline Repressor, domain 2"/>
    <property type="match status" value="1"/>
</dbReference>
<accession>A0ABQ3F319</accession>
<dbReference type="SUPFAM" id="SSF46689">
    <property type="entry name" value="Homeodomain-like"/>
    <property type="match status" value="1"/>
</dbReference>
<protein>
    <submittedName>
        <fullName evidence="7">TetR family transcriptional regulator</fullName>
    </submittedName>
</protein>
<keyword evidence="8" id="KW-1185">Reference proteome</keyword>
<evidence type="ECO:0000256" key="2">
    <source>
        <dbReference type="ARBA" id="ARBA00023125"/>
    </source>
</evidence>
<evidence type="ECO:0000256" key="5">
    <source>
        <dbReference type="SAM" id="MobiDB-lite"/>
    </source>
</evidence>
<dbReference type="PANTHER" id="PTHR30055">
    <property type="entry name" value="HTH-TYPE TRANSCRIPTIONAL REGULATOR RUTR"/>
    <property type="match status" value="1"/>
</dbReference>
<dbReference type="PROSITE" id="PS50977">
    <property type="entry name" value="HTH_TETR_2"/>
    <property type="match status" value="1"/>
</dbReference>
<dbReference type="RefSeq" id="WP_190186668.1">
    <property type="nucleotide sequence ID" value="NZ_BMVP01000013.1"/>
</dbReference>
<name>A0ABQ3F319_9ACTN</name>
<dbReference type="InterPro" id="IPR036271">
    <property type="entry name" value="Tet_transcr_reg_TetR-rel_C_sf"/>
</dbReference>
<keyword evidence="2 4" id="KW-0238">DNA-binding</keyword>
<dbReference type="Pfam" id="PF00440">
    <property type="entry name" value="TetR_N"/>
    <property type="match status" value="1"/>
</dbReference>
<gene>
    <name evidence="7" type="ORF">GCM10010347_52140</name>
</gene>
<comment type="caution">
    <text evidence="7">The sequence shown here is derived from an EMBL/GenBank/DDBJ whole genome shotgun (WGS) entry which is preliminary data.</text>
</comment>
<dbReference type="InterPro" id="IPR050109">
    <property type="entry name" value="HTH-type_TetR-like_transc_reg"/>
</dbReference>
<evidence type="ECO:0000256" key="4">
    <source>
        <dbReference type="PROSITE-ProRule" id="PRU00335"/>
    </source>
</evidence>
<feature type="region of interest" description="Disordered" evidence="5">
    <location>
        <begin position="1"/>
        <end position="22"/>
    </location>
</feature>
<sequence>MTSSLNPGEGGARRGRRGPRLDDRTTTAIQSAFFEELAAVGYGRLSVDSIVKRAAVSKAAVYRRWPSKADMMAAMIAEVATGTVDMPDTGSLRGDLVAFFTATYDGMRHPLAARIIPAILSEAGRDDALAATLRETVEAPRRAQAEGMLRRAIERAELPADCDLDLALDHMIGTLYFRVLVRREELDRPAIQRLTDGTIAALAATRLPRSSV</sequence>
<dbReference type="Gene3D" id="1.10.10.60">
    <property type="entry name" value="Homeodomain-like"/>
    <property type="match status" value="1"/>
</dbReference>
<evidence type="ECO:0000313" key="7">
    <source>
        <dbReference type="EMBL" id="GHB75347.1"/>
    </source>
</evidence>
<dbReference type="PROSITE" id="PS01081">
    <property type="entry name" value="HTH_TETR_1"/>
    <property type="match status" value="1"/>
</dbReference>
<dbReference type="PANTHER" id="PTHR30055:SF148">
    <property type="entry name" value="TETR-FAMILY TRANSCRIPTIONAL REGULATOR"/>
    <property type="match status" value="1"/>
</dbReference>
<dbReference type="InterPro" id="IPR023772">
    <property type="entry name" value="DNA-bd_HTH_TetR-type_CS"/>
</dbReference>
<keyword evidence="1" id="KW-0805">Transcription regulation</keyword>
<dbReference type="Proteomes" id="UP000642673">
    <property type="component" value="Unassembled WGS sequence"/>
</dbReference>
<evidence type="ECO:0000256" key="3">
    <source>
        <dbReference type="ARBA" id="ARBA00023163"/>
    </source>
</evidence>
<feature type="domain" description="HTH tetR-type" evidence="6">
    <location>
        <begin position="23"/>
        <end position="83"/>
    </location>
</feature>
<keyword evidence="3" id="KW-0804">Transcription</keyword>
<organism evidence="7 8">
    <name type="scientific">Streptomyces cirratus</name>
    <dbReference type="NCBI Taxonomy" id="68187"/>
    <lineage>
        <taxon>Bacteria</taxon>
        <taxon>Bacillati</taxon>
        <taxon>Actinomycetota</taxon>
        <taxon>Actinomycetes</taxon>
        <taxon>Kitasatosporales</taxon>
        <taxon>Streptomycetaceae</taxon>
        <taxon>Streptomyces</taxon>
    </lineage>
</organism>
<dbReference type="Pfam" id="PF16859">
    <property type="entry name" value="TetR_C_11"/>
    <property type="match status" value="1"/>
</dbReference>